<feature type="region of interest" description="Phosphopantothenoylcysteine decarboxylase" evidence="3">
    <location>
        <begin position="1"/>
        <end position="208"/>
    </location>
</feature>
<dbReference type="Pfam" id="PF02441">
    <property type="entry name" value="Flavoprotein"/>
    <property type="match status" value="1"/>
</dbReference>
<feature type="binding site" evidence="3">
    <location>
        <position position="296"/>
    </location>
    <ligand>
        <name>CTP</name>
        <dbReference type="ChEBI" id="CHEBI:37563"/>
    </ligand>
</feature>
<evidence type="ECO:0000259" key="5">
    <source>
        <dbReference type="Pfam" id="PF02441"/>
    </source>
</evidence>
<dbReference type="HAMAP" id="MF_02225">
    <property type="entry name" value="CoaBC"/>
    <property type="match status" value="1"/>
</dbReference>
<dbReference type="InterPro" id="IPR007085">
    <property type="entry name" value="DNA/pantothenate-metab_flavo_C"/>
</dbReference>
<feature type="binding site" evidence="3">
    <location>
        <position position="356"/>
    </location>
    <ligand>
        <name>CTP</name>
        <dbReference type="ChEBI" id="CHEBI:37563"/>
    </ligand>
</feature>
<name>A0ABS5QS25_9LACO</name>
<comment type="similarity">
    <text evidence="3 4">In the C-terminal section; belongs to the PPC synthetase family.</text>
</comment>
<keyword evidence="1 3" id="KW-0210">Decarboxylase</keyword>
<dbReference type="GO" id="GO:0004633">
    <property type="term" value="F:phosphopantothenoylcysteine decarboxylase activity"/>
    <property type="evidence" value="ECO:0007669"/>
    <property type="project" value="UniProtKB-EC"/>
</dbReference>
<comment type="function">
    <text evidence="4">Catalyzes two steps in the biosynthesis of coenzyme A. In the first step cysteine is conjugated to 4'-phosphopantothenate to form 4-phosphopantothenoylcysteine, in the latter compound is decarboxylated to form 4'-phosphopantotheine.</text>
</comment>
<dbReference type="RefSeq" id="WP_213819372.1">
    <property type="nucleotide sequence ID" value="NZ_JAAMFI010000001.1"/>
</dbReference>
<dbReference type="InterPro" id="IPR035929">
    <property type="entry name" value="CoaB-like_sf"/>
</dbReference>
<dbReference type="EC" id="4.1.1.36" evidence="3"/>
<comment type="caution">
    <text evidence="7">The sequence shown here is derived from an EMBL/GenBank/DDBJ whole genome shotgun (WGS) entry which is preliminary data.</text>
</comment>
<feature type="binding site" evidence="3">
    <location>
        <position position="342"/>
    </location>
    <ligand>
        <name>CTP</name>
        <dbReference type="ChEBI" id="CHEBI:37563"/>
    </ligand>
</feature>
<feature type="binding site" evidence="3">
    <location>
        <position position="360"/>
    </location>
    <ligand>
        <name>CTP</name>
        <dbReference type="ChEBI" id="CHEBI:37563"/>
    </ligand>
</feature>
<dbReference type="PANTHER" id="PTHR14359:SF6">
    <property type="entry name" value="PHOSPHOPANTOTHENOYLCYSTEINE DECARBOXYLASE"/>
    <property type="match status" value="1"/>
</dbReference>
<dbReference type="EMBL" id="JAAMFI010000001">
    <property type="protein sequence ID" value="MBS9334767.1"/>
    <property type="molecule type" value="Genomic_DNA"/>
</dbReference>
<keyword evidence="3 4" id="KW-0285">Flavoprotein</keyword>
<organism evidence="7 8">
    <name type="scientific">Fructobacillus papyriferae</name>
    <dbReference type="NCBI Taxonomy" id="2713171"/>
    <lineage>
        <taxon>Bacteria</taxon>
        <taxon>Bacillati</taxon>
        <taxon>Bacillota</taxon>
        <taxon>Bacilli</taxon>
        <taxon>Lactobacillales</taxon>
        <taxon>Lactobacillaceae</taxon>
        <taxon>Fructobacillus</taxon>
    </lineage>
</organism>
<dbReference type="EC" id="6.3.2.5" evidence="3"/>
<evidence type="ECO:0000256" key="1">
    <source>
        <dbReference type="ARBA" id="ARBA00022793"/>
    </source>
</evidence>
<comment type="caution">
    <text evidence="3">Lacks conserved residue(s) required for the propagation of feature annotation.</text>
</comment>
<keyword evidence="3" id="KW-0479">Metal-binding</keyword>
<comment type="pathway">
    <text evidence="3 4">Cofactor biosynthesis; coenzyme A biosynthesis; CoA from (R)-pantothenate: step 3/5.</text>
</comment>
<feature type="domain" description="DNA/pantothenate metabolism flavoprotein C-terminal" evidence="6">
    <location>
        <begin position="205"/>
        <end position="414"/>
    </location>
</feature>
<dbReference type="NCBIfam" id="TIGR00521">
    <property type="entry name" value="coaBC_dfp"/>
    <property type="match status" value="1"/>
</dbReference>
<feature type="binding site" evidence="3">
    <location>
        <begin position="323"/>
        <end position="326"/>
    </location>
    <ligand>
        <name>CTP</name>
        <dbReference type="ChEBI" id="CHEBI:37563"/>
    </ligand>
</feature>
<dbReference type="Gene3D" id="3.40.50.1950">
    <property type="entry name" value="Flavin prenyltransferase-like"/>
    <property type="match status" value="1"/>
</dbReference>
<dbReference type="Pfam" id="PF04127">
    <property type="entry name" value="DFP"/>
    <property type="match status" value="1"/>
</dbReference>
<dbReference type="PANTHER" id="PTHR14359">
    <property type="entry name" value="HOMO-OLIGOMERIC FLAVIN CONTAINING CYS DECARBOXYLASE FAMILY"/>
    <property type="match status" value="1"/>
</dbReference>
<evidence type="ECO:0000259" key="6">
    <source>
        <dbReference type="Pfam" id="PF04127"/>
    </source>
</evidence>
<dbReference type="SUPFAM" id="SSF52507">
    <property type="entry name" value="Homo-oligomeric flavin-containing Cys decarboxylases, HFCD"/>
    <property type="match status" value="1"/>
</dbReference>
<comment type="catalytic activity">
    <reaction evidence="3 4">
        <text>(R)-4'-phosphopantothenate + L-cysteine + CTP = N-[(R)-4-phosphopantothenoyl]-L-cysteine + CMP + diphosphate + H(+)</text>
        <dbReference type="Rhea" id="RHEA:19397"/>
        <dbReference type="ChEBI" id="CHEBI:10986"/>
        <dbReference type="ChEBI" id="CHEBI:15378"/>
        <dbReference type="ChEBI" id="CHEBI:33019"/>
        <dbReference type="ChEBI" id="CHEBI:35235"/>
        <dbReference type="ChEBI" id="CHEBI:37563"/>
        <dbReference type="ChEBI" id="CHEBI:59458"/>
        <dbReference type="ChEBI" id="CHEBI:60377"/>
        <dbReference type="EC" id="6.3.2.5"/>
    </reaction>
</comment>
<comment type="pathway">
    <text evidence="3 4">Cofactor biosynthesis; coenzyme A biosynthesis; CoA from (R)-pantothenate: step 2/5.</text>
</comment>
<comment type="cofactor">
    <cofactor evidence="3">
        <name>Mg(2+)</name>
        <dbReference type="ChEBI" id="CHEBI:18420"/>
    </cofactor>
</comment>
<dbReference type="InterPro" id="IPR005252">
    <property type="entry name" value="CoaBC"/>
</dbReference>
<accession>A0ABS5QS25</accession>
<keyword evidence="3 4" id="KW-0288">FMN</keyword>
<comment type="cofactor">
    <cofactor evidence="3">
        <name>FMN</name>
        <dbReference type="ChEBI" id="CHEBI:58210"/>
    </cofactor>
    <text evidence="3">Binds 1 FMN per subunit.</text>
</comment>
<evidence type="ECO:0000313" key="8">
    <source>
        <dbReference type="Proteomes" id="UP001519418"/>
    </source>
</evidence>
<keyword evidence="8" id="KW-1185">Reference proteome</keyword>
<proteinExistence type="inferred from homology"/>
<evidence type="ECO:0000313" key="7">
    <source>
        <dbReference type="EMBL" id="MBS9334767.1"/>
    </source>
</evidence>
<evidence type="ECO:0000256" key="3">
    <source>
        <dbReference type="HAMAP-Rule" id="MF_02225"/>
    </source>
</evidence>
<dbReference type="InterPro" id="IPR003382">
    <property type="entry name" value="Flavoprotein"/>
</dbReference>
<gene>
    <name evidence="3 7" type="primary">coaBC</name>
    <name evidence="7" type="ORF">G6R27_01780</name>
</gene>
<protein>
    <recommendedName>
        <fullName evidence="3">Coenzyme A biosynthesis bifunctional protein CoaBC</fullName>
    </recommendedName>
    <alternativeName>
        <fullName evidence="3">DNA/pantothenate metabolism flavoprotein</fullName>
    </alternativeName>
    <alternativeName>
        <fullName evidence="3">Phosphopantothenoylcysteine synthetase/decarboxylase</fullName>
        <shortName evidence="3">PPCS-PPCDC</shortName>
    </alternativeName>
    <domain>
        <recommendedName>
            <fullName evidence="3">Phosphopantothenoylcysteine decarboxylase</fullName>
            <shortName evidence="3">PPC decarboxylase</shortName>
            <shortName evidence="3">PPC-DC</shortName>
            <ecNumber evidence="3">4.1.1.36</ecNumber>
        </recommendedName>
        <alternativeName>
            <fullName evidence="3">CoaC</fullName>
        </alternativeName>
    </domain>
    <domain>
        <recommendedName>
            <fullName evidence="3">Phosphopantothenate--cysteine ligase</fullName>
            <ecNumber evidence="3">6.3.2.5</ecNumber>
        </recommendedName>
        <alternativeName>
            <fullName evidence="3">CoaB</fullName>
        </alternativeName>
        <alternativeName>
            <fullName evidence="3">Phosphopantothenoylcysteine synthetase</fullName>
            <shortName evidence="3">PPC synthetase</shortName>
            <shortName evidence="3">PPC-S</shortName>
        </alternativeName>
    </domain>
</protein>
<feature type="binding site" evidence="3">
    <location>
        <position position="306"/>
    </location>
    <ligand>
        <name>CTP</name>
        <dbReference type="ChEBI" id="CHEBI:37563"/>
    </ligand>
</feature>
<comment type="catalytic activity">
    <reaction evidence="3 4">
        <text>N-[(R)-4-phosphopantothenoyl]-L-cysteine + H(+) = (R)-4'-phosphopantetheine + CO2</text>
        <dbReference type="Rhea" id="RHEA:16793"/>
        <dbReference type="ChEBI" id="CHEBI:15378"/>
        <dbReference type="ChEBI" id="CHEBI:16526"/>
        <dbReference type="ChEBI" id="CHEBI:59458"/>
        <dbReference type="ChEBI" id="CHEBI:61723"/>
        <dbReference type="EC" id="4.1.1.36"/>
    </reaction>
</comment>
<feature type="domain" description="Flavoprotein" evidence="5">
    <location>
        <begin position="8"/>
        <end position="180"/>
    </location>
</feature>
<dbReference type="SUPFAM" id="SSF102645">
    <property type="entry name" value="CoaB-like"/>
    <property type="match status" value="1"/>
</dbReference>
<comment type="function">
    <text evidence="3">Catalyzes two sequential steps in the biosynthesis of coenzyme A. In the first step cysteine is conjugated to 4'-phosphopantothenate to form 4-phosphopantothenoylcysteine. In the second step the latter compound is decarboxylated to form 4'-phosphopantotheine.</text>
</comment>
<reference evidence="7 8" key="1">
    <citation type="submission" date="2020-02" db="EMBL/GenBank/DDBJ databases">
        <title>Fructobacillus sp. isolated from paper mulberry of Taiwan.</title>
        <authorList>
            <person name="Lin S.-T."/>
        </authorList>
    </citation>
    <scope>NUCLEOTIDE SEQUENCE [LARGE SCALE GENOMIC DNA]</scope>
    <source>
        <strain evidence="7 8">M1-10</strain>
    </source>
</reference>
<dbReference type="InterPro" id="IPR036551">
    <property type="entry name" value="Flavin_trans-like"/>
</dbReference>
<evidence type="ECO:0000256" key="2">
    <source>
        <dbReference type="ARBA" id="ARBA00023239"/>
    </source>
</evidence>
<keyword evidence="3" id="KW-0511">Multifunctional enzyme</keyword>
<keyword evidence="3" id="KW-0460">Magnesium</keyword>
<keyword evidence="2 3" id="KW-0456">Lyase</keyword>
<comment type="similarity">
    <text evidence="3 4">In the N-terminal section; belongs to the HFCD (homo-oligomeric flavin containing Cys decarboxylase) superfamily.</text>
</comment>
<keyword evidence="3 4" id="KW-0436">Ligase</keyword>
<dbReference type="GO" id="GO:0004632">
    <property type="term" value="F:phosphopantothenate--cysteine ligase activity"/>
    <property type="evidence" value="ECO:0007669"/>
    <property type="project" value="UniProtKB-EC"/>
</dbReference>
<sequence length="419" mass="44171">MTQTLENKKILLAVTGGIAAYKAAELVRLYVKAGASVKVVMTKAAESFIPAKTLAVLSTQDVLRDGDENDASPEVAHVTWARWADAVVLAPTTANSLAKIANGLADNRLTEVLLAANPAVKIMAPAMNDQMLANPATQRNLALLKQDGWRLIEPAVGFLAEGYEAKGRLADLQEIVQETTAAFYSSKTAPVSEKTAMAANDKPLFGRHLVITAGGTKEPIDPVRYLTNRSSGKMGYALAEAALAAGAKVTLVAAAKRDCSTAINLVIAPSAKEMLFAVEEAMKKADGFIGAAAVSDFALAAPFDQKVKKQGDGHLTLDLVQNPDILKTVGQNKKPGQAVIGFAAETQDLLANAQKKLAAKQADMIVANDVTAPQAGFDKDSNQVTLIQENQAPITIGPKAKSAIAKDVIEQVVTILDHQ</sequence>
<evidence type="ECO:0000256" key="4">
    <source>
        <dbReference type="RuleBase" id="RU364078"/>
    </source>
</evidence>
<dbReference type="Gene3D" id="3.40.50.10300">
    <property type="entry name" value="CoaB-like"/>
    <property type="match status" value="1"/>
</dbReference>
<dbReference type="Proteomes" id="UP001519418">
    <property type="component" value="Unassembled WGS sequence"/>
</dbReference>
<feature type="region of interest" description="Phosphopantothenate--cysteine ligase" evidence="3">
    <location>
        <begin position="209"/>
        <end position="419"/>
    </location>
</feature>